<protein>
    <submittedName>
        <fullName evidence="1">Uncharacterized protein</fullName>
    </submittedName>
</protein>
<dbReference type="EMBL" id="KE504134">
    <property type="protein sequence ID" value="EPT02646.1"/>
    <property type="molecule type" value="Genomic_DNA"/>
</dbReference>
<dbReference type="HOGENOM" id="CLU_2722253_0_0_1"/>
<reference evidence="1 2" key="1">
    <citation type="journal article" date="2012" name="Science">
        <title>The Paleozoic origin of enzymatic lignin decomposition reconstructed from 31 fungal genomes.</title>
        <authorList>
            <person name="Floudas D."/>
            <person name="Binder M."/>
            <person name="Riley R."/>
            <person name="Barry K."/>
            <person name="Blanchette R.A."/>
            <person name="Henrissat B."/>
            <person name="Martinez A.T."/>
            <person name="Otillar R."/>
            <person name="Spatafora J.W."/>
            <person name="Yadav J.S."/>
            <person name="Aerts A."/>
            <person name="Benoit I."/>
            <person name="Boyd A."/>
            <person name="Carlson A."/>
            <person name="Copeland A."/>
            <person name="Coutinho P.M."/>
            <person name="de Vries R.P."/>
            <person name="Ferreira P."/>
            <person name="Findley K."/>
            <person name="Foster B."/>
            <person name="Gaskell J."/>
            <person name="Glotzer D."/>
            <person name="Gorecki P."/>
            <person name="Heitman J."/>
            <person name="Hesse C."/>
            <person name="Hori C."/>
            <person name="Igarashi K."/>
            <person name="Jurgens J.A."/>
            <person name="Kallen N."/>
            <person name="Kersten P."/>
            <person name="Kohler A."/>
            <person name="Kuees U."/>
            <person name="Kumar T.K.A."/>
            <person name="Kuo A."/>
            <person name="LaButti K."/>
            <person name="Larrondo L.F."/>
            <person name="Lindquist E."/>
            <person name="Ling A."/>
            <person name="Lombard V."/>
            <person name="Lucas S."/>
            <person name="Lundell T."/>
            <person name="Martin R."/>
            <person name="McLaughlin D.J."/>
            <person name="Morgenstern I."/>
            <person name="Morin E."/>
            <person name="Murat C."/>
            <person name="Nagy L.G."/>
            <person name="Nolan M."/>
            <person name="Ohm R.A."/>
            <person name="Patyshakuliyeva A."/>
            <person name="Rokas A."/>
            <person name="Ruiz-Duenas F.J."/>
            <person name="Sabat G."/>
            <person name="Salamov A."/>
            <person name="Samejima M."/>
            <person name="Schmutz J."/>
            <person name="Slot J.C."/>
            <person name="St John F."/>
            <person name="Stenlid J."/>
            <person name="Sun H."/>
            <person name="Sun S."/>
            <person name="Syed K."/>
            <person name="Tsang A."/>
            <person name="Wiebenga A."/>
            <person name="Young D."/>
            <person name="Pisabarro A."/>
            <person name="Eastwood D.C."/>
            <person name="Martin F."/>
            <person name="Cullen D."/>
            <person name="Grigoriev I.V."/>
            <person name="Hibbett D.S."/>
        </authorList>
    </citation>
    <scope>NUCLEOTIDE SEQUENCE</scope>
    <source>
        <strain evidence="2">FP-58527</strain>
    </source>
</reference>
<gene>
    <name evidence="1" type="ORF">FOMPIDRAFT_160764</name>
</gene>
<dbReference type="Proteomes" id="UP000015241">
    <property type="component" value="Unassembled WGS sequence"/>
</dbReference>
<evidence type="ECO:0000313" key="2">
    <source>
        <dbReference type="Proteomes" id="UP000015241"/>
    </source>
</evidence>
<accession>S8FMX4</accession>
<sequence>MFNVQLSSPEHARLYAYPIGGWCAGSPGRTRGSGTTAAVCGRYVIGFLPRLLRSCSPVSTLSQSINEVLGCH</sequence>
<proteinExistence type="predicted"/>
<dbReference type="InParanoid" id="S8FMX4"/>
<dbReference type="AlphaFoldDB" id="S8FMX4"/>
<organism evidence="1 2">
    <name type="scientific">Fomitopsis schrenkii</name>
    <name type="common">Brown rot fungus</name>
    <dbReference type="NCBI Taxonomy" id="2126942"/>
    <lineage>
        <taxon>Eukaryota</taxon>
        <taxon>Fungi</taxon>
        <taxon>Dikarya</taxon>
        <taxon>Basidiomycota</taxon>
        <taxon>Agaricomycotina</taxon>
        <taxon>Agaricomycetes</taxon>
        <taxon>Polyporales</taxon>
        <taxon>Fomitopsis</taxon>
    </lineage>
</organism>
<evidence type="ECO:0000313" key="1">
    <source>
        <dbReference type="EMBL" id="EPT02646.1"/>
    </source>
</evidence>
<name>S8FMX4_FOMSC</name>
<keyword evidence="2" id="KW-1185">Reference proteome</keyword>